<proteinExistence type="predicted"/>
<name>A0A979FL99_HYAAZ</name>
<evidence type="ECO:0000256" key="2">
    <source>
        <dbReference type="ARBA" id="ARBA00022490"/>
    </source>
</evidence>
<dbReference type="GO" id="GO:0005813">
    <property type="term" value="C:centrosome"/>
    <property type="evidence" value="ECO:0007669"/>
    <property type="project" value="UniProtKB-SubCell"/>
</dbReference>
<organism evidence="7 8">
    <name type="scientific">Hyalella azteca</name>
    <name type="common">Amphipod</name>
    <dbReference type="NCBI Taxonomy" id="294128"/>
    <lineage>
        <taxon>Eukaryota</taxon>
        <taxon>Metazoa</taxon>
        <taxon>Ecdysozoa</taxon>
        <taxon>Arthropoda</taxon>
        <taxon>Crustacea</taxon>
        <taxon>Multicrustacea</taxon>
        <taxon>Malacostraca</taxon>
        <taxon>Eumalacostraca</taxon>
        <taxon>Peracarida</taxon>
        <taxon>Amphipoda</taxon>
        <taxon>Senticaudata</taxon>
        <taxon>Talitrida</taxon>
        <taxon>Talitroidea</taxon>
        <taxon>Hyalellidae</taxon>
        <taxon>Hyalella</taxon>
    </lineage>
</organism>
<dbReference type="PANTHER" id="PTHR44281:SF2">
    <property type="entry name" value="SPINDLE ASSEMBLY ABNORMAL PROTEIN 6 HOMOLOG"/>
    <property type="match status" value="1"/>
</dbReference>
<accession>A0A979FL99</accession>
<protein>
    <submittedName>
        <fullName evidence="8">Spindle assembly abnormal protein 6 homolog isoform X2</fullName>
    </submittedName>
</protein>
<evidence type="ECO:0000256" key="5">
    <source>
        <dbReference type="ARBA" id="ARBA00023306"/>
    </source>
</evidence>
<evidence type="ECO:0000256" key="3">
    <source>
        <dbReference type="ARBA" id="ARBA00023054"/>
    </source>
</evidence>
<dbReference type="Proteomes" id="UP000694843">
    <property type="component" value="Unplaced"/>
</dbReference>
<evidence type="ECO:0000313" key="8">
    <source>
        <dbReference type="RefSeq" id="XP_047737448.1"/>
    </source>
</evidence>
<evidence type="ECO:0000256" key="1">
    <source>
        <dbReference type="ARBA" id="ARBA00004300"/>
    </source>
</evidence>
<reference evidence="8" key="1">
    <citation type="submission" date="2025-08" db="UniProtKB">
        <authorList>
            <consortium name="RefSeq"/>
        </authorList>
    </citation>
    <scope>IDENTIFICATION</scope>
    <source>
        <tissue evidence="8">Whole organism</tissue>
    </source>
</reference>
<evidence type="ECO:0000313" key="7">
    <source>
        <dbReference type="Proteomes" id="UP000694843"/>
    </source>
</evidence>
<dbReference type="RefSeq" id="XP_047737448.1">
    <property type="nucleotide sequence ID" value="XM_047881492.1"/>
</dbReference>
<evidence type="ECO:0000256" key="4">
    <source>
        <dbReference type="ARBA" id="ARBA00023212"/>
    </source>
</evidence>
<dbReference type="Gene3D" id="2.170.210.20">
    <property type="entry name" value="Spindle assembly abnormal protein 6, N-terminal domain"/>
    <property type="match status" value="1"/>
</dbReference>
<sequence length="323" mass="35175">MASSVTELCCLDLEVQLLPGQVDAGASVAQNRKLTFTITLNIKPNLPQTLCVWITDADDPQVLLTSCVSAADYPSLKAAQGLLVDFQSFQQHLIQLLQSCQQQQHGQLQPRMGLVLSGCGAVPGLLGETAGHPPQPGGVMMQMVEHNSFRRLCHLEMAVVPAATATKLPPSLGQVGSSSRDQLLPLRDLLHSSNMQTISALQARLDAHKQDINNIMAKLDSLKPVVNATVDLLKQAFDEVFSMVINSAMQDVITTLHSAKQDVITSLDPNMQDVNRLDSLFAMFDRITAKFALLDSIKHGGEPSSQFLDAVNYLKEEIQKIQD</sequence>
<evidence type="ECO:0000259" key="6">
    <source>
        <dbReference type="Pfam" id="PF16531"/>
    </source>
</evidence>
<keyword evidence="2" id="KW-0963">Cytoplasm</keyword>
<dbReference type="InterPro" id="IPR032396">
    <property type="entry name" value="SAS-6_N"/>
</dbReference>
<dbReference type="AlphaFoldDB" id="A0A979FL99"/>
<keyword evidence="7" id="KW-1185">Reference proteome</keyword>
<keyword evidence="4" id="KW-0206">Cytoskeleton</keyword>
<dbReference type="Pfam" id="PF16531">
    <property type="entry name" value="SAS-6_N"/>
    <property type="match status" value="1"/>
</dbReference>
<keyword evidence="3" id="KW-0175">Coiled coil</keyword>
<gene>
    <name evidence="8" type="primary">LOC108675731</name>
</gene>
<dbReference type="GeneID" id="108675731"/>
<dbReference type="GO" id="GO:0007099">
    <property type="term" value="P:centriole replication"/>
    <property type="evidence" value="ECO:0007669"/>
    <property type="project" value="TreeGrafter"/>
</dbReference>
<dbReference type="PANTHER" id="PTHR44281">
    <property type="entry name" value="SPINDLE ASSEMBLY ABNORMAL PROTEIN 6 HOMOLOG"/>
    <property type="match status" value="1"/>
</dbReference>
<comment type="subcellular location">
    <subcellularLocation>
        <location evidence="1">Cytoplasm</location>
        <location evidence="1">Cytoskeleton</location>
        <location evidence="1">Microtubule organizing center</location>
        <location evidence="1">Centrosome</location>
    </subcellularLocation>
</comment>
<dbReference type="InterPro" id="IPR038558">
    <property type="entry name" value="SAS-6_N_sf"/>
</dbReference>
<dbReference type="GO" id="GO:0005814">
    <property type="term" value="C:centriole"/>
    <property type="evidence" value="ECO:0007669"/>
    <property type="project" value="TreeGrafter"/>
</dbReference>
<feature type="domain" description="Spindle assembly abnormal protein 6 N-terminal" evidence="6">
    <location>
        <begin position="26"/>
        <end position="157"/>
    </location>
</feature>
<keyword evidence="5" id="KW-0131">Cell cycle</keyword>